<proteinExistence type="inferred from homology"/>
<protein>
    <submittedName>
        <fullName evidence="11">ABC transporter permease</fullName>
    </submittedName>
</protein>
<evidence type="ECO:0000256" key="8">
    <source>
        <dbReference type="ARBA" id="ARBA00023136"/>
    </source>
</evidence>
<dbReference type="RefSeq" id="WP_338608668.1">
    <property type="nucleotide sequence ID" value="NZ_CP146275.1"/>
</dbReference>
<keyword evidence="7 9" id="KW-1133">Transmembrane helix</keyword>
<evidence type="ECO:0000259" key="10">
    <source>
        <dbReference type="PROSITE" id="PS50928"/>
    </source>
</evidence>
<dbReference type="SUPFAM" id="SSF161098">
    <property type="entry name" value="MetI-like"/>
    <property type="match status" value="1"/>
</dbReference>
<gene>
    <name evidence="11" type="ORF">V6617_01765</name>
</gene>
<evidence type="ECO:0000313" key="11">
    <source>
        <dbReference type="EMBL" id="WWT33222.1"/>
    </source>
</evidence>
<accession>A0ABZ2I078</accession>
<dbReference type="InterPro" id="IPR000515">
    <property type="entry name" value="MetI-like"/>
</dbReference>
<feature type="domain" description="ABC transmembrane type-1" evidence="10">
    <location>
        <begin position="60"/>
        <end position="249"/>
    </location>
</feature>
<dbReference type="Pfam" id="PF00528">
    <property type="entry name" value="BPD_transp_1"/>
    <property type="match status" value="1"/>
</dbReference>
<evidence type="ECO:0000256" key="5">
    <source>
        <dbReference type="ARBA" id="ARBA00022856"/>
    </source>
</evidence>
<evidence type="ECO:0000256" key="4">
    <source>
        <dbReference type="ARBA" id="ARBA00022692"/>
    </source>
</evidence>
<dbReference type="PROSITE" id="PS50928">
    <property type="entry name" value="ABC_TM1"/>
    <property type="match status" value="1"/>
</dbReference>
<name>A0ABZ2I078_9HYPH</name>
<feature type="transmembrane region" description="Helical" evidence="9">
    <location>
        <begin position="231"/>
        <end position="252"/>
    </location>
</feature>
<keyword evidence="8 9" id="KW-0472">Membrane</keyword>
<dbReference type="PANTHER" id="PTHR43386">
    <property type="entry name" value="OLIGOPEPTIDE TRANSPORT SYSTEM PERMEASE PROTEIN APPC"/>
    <property type="match status" value="1"/>
</dbReference>
<comment type="similarity">
    <text evidence="9">Belongs to the binding-protein-dependent transport system permease family.</text>
</comment>
<reference evidence="11 12" key="1">
    <citation type="submission" date="2024-02" db="EMBL/GenBank/DDBJ databases">
        <title>Complete genome sequence of Pelagibacterium nitratireducens ZH15.</title>
        <authorList>
            <person name="Zhao L.H."/>
        </authorList>
    </citation>
    <scope>NUCLEOTIDE SEQUENCE [LARGE SCALE GENOMIC DNA]</scope>
    <source>
        <strain evidence="11 12">ZH15</strain>
    </source>
</reference>
<evidence type="ECO:0000256" key="6">
    <source>
        <dbReference type="ARBA" id="ARBA00022927"/>
    </source>
</evidence>
<evidence type="ECO:0000256" key="1">
    <source>
        <dbReference type="ARBA" id="ARBA00004651"/>
    </source>
</evidence>
<keyword evidence="12" id="KW-1185">Reference proteome</keyword>
<keyword evidence="2 9" id="KW-0813">Transport</keyword>
<evidence type="ECO:0000256" key="3">
    <source>
        <dbReference type="ARBA" id="ARBA00022475"/>
    </source>
</evidence>
<dbReference type="Gene3D" id="1.10.3720.10">
    <property type="entry name" value="MetI-like"/>
    <property type="match status" value="1"/>
</dbReference>
<keyword evidence="6" id="KW-0653">Protein transport</keyword>
<keyword evidence="4 9" id="KW-0812">Transmembrane</keyword>
<organism evidence="11 12">
    <name type="scientific">Pelagibacterium nitratireducens</name>
    <dbReference type="NCBI Taxonomy" id="1046114"/>
    <lineage>
        <taxon>Bacteria</taxon>
        <taxon>Pseudomonadati</taxon>
        <taxon>Pseudomonadota</taxon>
        <taxon>Alphaproteobacteria</taxon>
        <taxon>Hyphomicrobiales</taxon>
        <taxon>Devosiaceae</taxon>
        <taxon>Pelagibacterium</taxon>
    </lineage>
</organism>
<evidence type="ECO:0000256" key="7">
    <source>
        <dbReference type="ARBA" id="ARBA00022989"/>
    </source>
</evidence>
<feature type="transmembrane region" description="Helical" evidence="9">
    <location>
        <begin position="64"/>
        <end position="88"/>
    </location>
</feature>
<keyword evidence="3" id="KW-1003">Cell membrane</keyword>
<feature type="transmembrane region" description="Helical" evidence="9">
    <location>
        <begin position="173"/>
        <end position="195"/>
    </location>
</feature>
<dbReference type="PANTHER" id="PTHR43386:SF1">
    <property type="entry name" value="D,D-DIPEPTIDE TRANSPORT SYSTEM PERMEASE PROTEIN DDPC-RELATED"/>
    <property type="match status" value="1"/>
</dbReference>
<comment type="subcellular location">
    <subcellularLocation>
        <location evidence="1 9">Cell membrane</location>
        <topology evidence="1 9">Multi-pass membrane protein</topology>
    </subcellularLocation>
</comment>
<evidence type="ECO:0000256" key="2">
    <source>
        <dbReference type="ARBA" id="ARBA00022448"/>
    </source>
</evidence>
<feature type="transmembrane region" description="Helical" evidence="9">
    <location>
        <begin position="108"/>
        <end position="135"/>
    </location>
</feature>
<dbReference type="CDD" id="cd06261">
    <property type="entry name" value="TM_PBP2"/>
    <property type="match status" value="1"/>
</dbReference>
<evidence type="ECO:0000256" key="9">
    <source>
        <dbReference type="RuleBase" id="RU363032"/>
    </source>
</evidence>
<dbReference type="Proteomes" id="UP001369958">
    <property type="component" value="Chromosome"/>
</dbReference>
<evidence type="ECO:0000313" key="12">
    <source>
        <dbReference type="Proteomes" id="UP001369958"/>
    </source>
</evidence>
<dbReference type="EMBL" id="CP146275">
    <property type="protein sequence ID" value="WWT33222.1"/>
    <property type="molecule type" value="Genomic_DNA"/>
</dbReference>
<sequence length="265" mass="28783">MISIVCLGVIAVLTVFGPWMTPHEPWQVNVTKRFAGPSVENWLGNDEFGRDIFSNIVHGARISLAVSFSSMVFAGVVGAIIGMIAGYFRGAWEMIAMRGADIMLCFPPMLMAIFLVALTGPSVANLVFVIGILFIPRFARIAHSSTLSVAEIQFVEGARAIGARRWFILLRHILPNIVAPLFVQFSLGLGSAILIESGLSFLGLGPPPPEASWGRMISTAQRFLSANPLGVFWPSLFISVTVISVNLLGDALRDTLDPRLRSQMK</sequence>
<dbReference type="InterPro" id="IPR035906">
    <property type="entry name" value="MetI-like_sf"/>
</dbReference>
<keyword evidence="5" id="KW-0571">Peptide transport</keyword>
<dbReference type="InterPro" id="IPR050366">
    <property type="entry name" value="BP-dependent_transpt_permease"/>
</dbReference>